<dbReference type="RefSeq" id="WP_184261948.1">
    <property type="nucleotide sequence ID" value="NZ_JACIIX010000002.1"/>
</dbReference>
<evidence type="ECO:0000313" key="5">
    <source>
        <dbReference type="EMBL" id="MBB6209573.1"/>
    </source>
</evidence>
<keyword evidence="3" id="KW-0732">Signal</keyword>
<dbReference type="PRINTS" id="PR00909">
    <property type="entry name" value="SPERMDNBNDNG"/>
</dbReference>
<dbReference type="Proteomes" id="UP000544872">
    <property type="component" value="Unassembled WGS sequence"/>
</dbReference>
<name>A0A7W9ZDN1_NOVIT</name>
<dbReference type="AlphaFoldDB" id="A0A7W9ZDN1"/>
<dbReference type="SUPFAM" id="SSF53850">
    <property type="entry name" value="Periplasmic binding protein-like II"/>
    <property type="match status" value="1"/>
</dbReference>
<keyword evidence="2" id="KW-0813">Transport</keyword>
<evidence type="ECO:0000313" key="6">
    <source>
        <dbReference type="Proteomes" id="UP000544872"/>
    </source>
</evidence>
<accession>A0A7W9ZDN1</accession>
<evidence type="ECO:0000256" key="1">
    <source>
        <dbReference type="ARBA" id="ARBA00004418"/>
    </source>
</evidence>
<reference evidence="5 6" key="1">
    <citation type="submission" date="2020-08" db="EMBL/GenBank/DDBJ databases">
        <title>Genomic Encyclopedia of Type Strains, Phase IV (KMG-IV): sequencing the most valuable type-strain genomes for metagenomic binning, comparative biology and taxonomic classification.</title>
        <authorList>
            <person name="Goeker M."/>
        </authorList>
    </citation>
    <scope>NUCLEOTIDE SEQUENCE [LARGE SCALE GENOMIC DNA]</scope>
    <source>
        <strain evidence="5 6">DSM 11590</strain>
    </source>
</reference>
<sequence length="381" mass="41476">MADLKTLLTGGLNRRTVLKGAAAGAVLAAAPAYVRNARASSGSLTVYSWGDYKLESVIAEFEKATGIKTTLATYGANDELENKLRASGGKGFDVVFPSIDTRTNYDNGNLLLALDEKKIKVDAIDAGLWRGSITSGGVSKGKRYLIPHIWGTEAIALDSTKFPGKYGELSYAHMWNGDLTKKVAMRQKSVLIGIAIYLDAIGEVKSNRSLDIYKSEAEMRRVMDGCLKFAAAHKKNVGAFWNDGTQARTAFTDAGCTIGQVWDSTGLELYKLDKKWKFLMPKEGGIGWIDTVGIPSGSQNVEQAYAFINHLLNPKVGGYIANVTGYNSAVKGAEAHISDVAREFQKAAYTGDSTEKLVFWPPQPPYFSKVRQEYVEKLTNA</sequence>
<dbReference type="GO" id="GO:0019808">
    <property type="term" value="F:polyamine binding"/>
    <property type="evidence" value="ECO:0007669"/>
    <property type="project" value="InterPro"/>
</dbReference>
<dbReference type="Pfam" id="PF13416">
    <property type="entry name" value="SBP_bac_8"/>
    <property type="match status" value="1"/>
</dbReference>
<keyword evidence="4" id="KW-0574">Periplasm</keyword>
<dbReference type="GO" id="GO:0015846">
    <property type="term" value="P:polyamine transport"/>
    <property type="evidence" value="ECO:0007669"/>
    <property type="project" value="InterPro"/>
</dbReference>
<dbReference type="InterPro" id="IPR006311">
    <property type="entry name" value="TAT_signal"/>
</dbReference>
<dbReference type="InterPro" id="IPR001188">
    <property type="entry name" value="Sperm_putr-bd"/>
</dbReference>
<dbReference type="PANTHER" id="PTHR30222:SF17">
    <property type="entry name" value="SPERMIDINE_PUTRESCINE-BINDING PERIPLASMIC PROTEIN"/>
    <property type="match status" value="1"/>
</dbReference>
<evidence type="ECO:0000256" key="2">
    <source>
        <dbReference type="ARBA" id="ARBA00022448"/>
    </source>
</evidence>
<evidence type="ECO:0000256" key="3">
    <source>
        <dbReference type="ARBA" id="ARBA00022729"/>
    </source>
</evidence>
<dbReference type="EMBL" id="JACIIX010000002">
    <property type="protein sequence ID" value="MBB6209573.1"/>
    <property type="molecule type" value="Genomic_DNA"/>
</dbReference>
<organism evidence="5 6">
    <name type="scientific">Novispirillum itersonii</name>
    <name type="common">Aquaspirillum itersonii</name>
    <dbReference type="NCBI Taxonomy" id="189"/>
    <lineage>
        <taxon>Bacteria</taxon>
        <taxon>Pseudomonadati</taxon>
        <taxon>Pseudomonadota</taxon>
        <taxon>Alphaproteobacteria</taxon>
        <taxon>Rhodospirillales</taxon>
        <taxon>Novispirillaceae</taxon>
        <taxon>Novispirillum</taxon>
    </lineage>
</organism>
<proteinExistence type="predicted"/>
<dbReference type="Gene3D" id="3.40.190.10">
    <property type="entry name" value="Periplasmic binding protein-like II"/>
    <property type="match status" value="2"/>
</dbReference>
<dbReference type="GO" id="GO:0042597">
    <property type="term" value="C:periplasmic space"/>
    <property type="evidence" value="ECO:0007669"/>
    <property type="project" value="UniProtKB-SubCell"/>
</dbReference>
<gene>
    <name evidence="5" type="ORF">FHS48_000975</name>
</gene>
<keyword evidence="6" id="KW-1185">Reference proteome</keyword>
<dbReference type="InterPro" id="IPR006059">
    <property type="entry name" value="SBP"/>
</dbReference>
<dbReference type="PANTHER" id="PTHR30222">
    <property type="entry name" value="SPERMIDINE/PUTRESCINE-BINDING PERIPLASMIC PROTEIN"/>
    <property type="match status" value="1"/>
</dbReference>
<dbReference type="PROSITE" id="PS51318">
    <property type="entry name" value="TAT"/>
    <property type="match status" value="1"/>
</dbReference>
<protein>
    <submittedName>
        <fullName evidence="5">Spermidine/putrescine transport system substrate-binding protein</fullName>
    </submittedName>
</protein>
<evidence type="ECO:0000256" key="4">
    <source>
        <dbReference type="ARBA" id="ARBA00022764"/>
    </source>
</evidence>
<comment type="caution">
    <text evidence="5">The sequence shown here is derived from an EMBL/GenBank/DDBJ whole genome shotgun (WGS) entry which is preliminary data.</text>
</comment>
<comment type="subcellular location">
    <subcellularLocation>
        <location evidence="1">Periplasm</location>
    </subcellularLocation>
</comment>